<dbReference type="SMART" id="SM00388">
    <property type="entry name" value="HisKA"/>
    <property type="match status" value="1"/>
</dbReference>
<dbReference type="InterPro" id="IPR004358">
    <property type="entry name" value="Sig_transdc_His_kin-like_C"/>
</dbReference>
<dbReference type="Proteomes" id="UP001523392">
    <property type="component" value="Unassembled WGS sequence"/>
</dbReference>
<feature type="domain" description="Histidine kinase" evidence="13">
    <location>
        <begin position="265"/>
        <end position="482"/>
    </location>
</feature>
<dbReference type="CDD" id="cd00075">
    <property type="entry name" value="HATPase"/>
    <property type="match status" value="1"/>
</dbReference>
<dbReference type="CDD" id="cd00082">
    <property type="entry name" value="HisKA"/>
    <property type="match status" value="1"/>
</dbReference>
<dbReference type="EMBL" id="JAFIRR010000123">
    <property type="protein sequence ID" value="MCO6418270.1"/>
    <property type="molecule type" value="Genomic_DNA"/>
</dbReference>
<evidence type="ECO:0000256" key="8">
    <source>
        <dbReference type="ARBA" id="ARBA00022989"/>
    </source>
</evidence>
<keyword evidence="15" id="KW-0547">Nucleotide-binding</keyword>
<keyword evidence="10 12" id="KW-0472">Membrane</keyword>
<gene>
    <name evidence="15" type="ORF">JYK14_19170</name>
</gene>
<dbReference type="Gene3D" id="6.10.340.10">
    <property type="match status" value="1"/>
</dbReference>
<proteinExistence type="predicted"/>
<keyword evidence="15" id="KW-0067">ATP-binding</keyword>
<dbReference type="InterPro" id="IPR003660">
    <property type="entry name" value="HAMP_dom"/>
</dbReference>
<dbReference type="RefSeq" id="WP_252954899.1">
    <property type="nucleotide sequence ID" value="NZ_JAFIRR010000123.1"/>
</dbReference>
<name>A0ABT1DAK4_9PROT</name>
<dbReference type="SUPFAM" id="SSF47384">
    <property type="entry name" value="Homodimeric domain of signal transducing histidine kinase"/>
    <property type="match status" value="1"/>
</dbReference>
<keyword evidence="6 12" id="KW-0812">Transmembrane</keyword>
<evidence type="ECO:0000256" key="9">
    <source>
        <dbReference type="ARBA" id="ARBA00023012"/>
    </source>
</evidence>
<protein>
    <recommendedName>
        <fullName evidence="3">histidine kinase</fullName>
        <ecNumber evidence="3">2.7.13.3</ecNumber>
    </recommendedName>
</protein>
<dbReference type="GO" id="GO:0005524">
    <property type="term" value="F:ATP binding"/>
    <property type="evidence" value="ECO:0007669"/>
    <property type="project" value="UniProtKB-KW"/>
</dbReference>
<evidence type="ECO:0000256" key="2">
    <source>
        <dbReference type="ARBA" id="ARBA00004370"/>
    </source>
</evidence>
<keyword evidence="7" id="KW-0418">Kinase</keyword>
<feature type="transmembrane region" description="Helical" evidence="12">
    <location>
        <begin position="38"/>
        <end position="60"/>
    </location>
</feature>
<evidence type="ECO:0000256" key="11">
    <source>
        <dbReference type="SAM" id="MobiDB-lite"/>
    </source>
</evidence>
<evidence type="ECO:0000259" key="14">
    <source>
        <dbReference type="PROSITE" id="PS50885"/>
    </source>
</evidence>
<evidence type="ECO:0000256" key="6">
    <source>
        <dbReference type="ARBA" id="ARBA00022692"/>
    </source>
</evidence>
<keyword evidence="5" id="KW-0808">Transferase</keyword>
<dbReference type="InterPro" id="IPR036890">
    <property type="entry name" value="HATPase_C_sf"/>
</dbReference>
<organism evidence="15 16">
    <name type="scientific">Siccirubricoccus soli</name>
    <dbReference type="NCBI Taxonomy" id="2899147"/>
    <lineage>
        <taxon>Bacteria</taxon>
        <taxon>Pseudomonadati</taxon>
        <taxon>Pseudomonadota</taxon>
        <taxon>Alphaproteobacteria</taxon>
        <taxon>Acetobacterales</taxon>
        <taxon>Roseomonadaceae</taxon>
        <taxon>Siccirubricoccus</taxon>
    </lineage>
</organism>
<dbReference type="PROSITE" id="PS50109">
    <property type="entry name" value="HIS_KIN"/>
    <property type="match status" value="1"/>
</dbReference>
<evidence type="ECO:0000313" key="16">
    <source>
        <dbReference type="Proteomes" id="UP001523392"/>
    </source>
</evidence>
<evidence type="ECO:0000256" key="1">
    <source>
        <dbReference type="ARBA" id="ARBA00000085"/>
    </source>
</evidence>
<comment type="subcellular location">
    <subcellularLocation>
        <location evidence="2">Membrane</location>
    </subcellularLocation>
</comment>
<evidence type="ECO:0000313" key="15">
    <source>
        <dbReference type="EMBL" id="MCO6418270.1"/>
    </source>
</evidence>
<comment type="caution">
    <text evidence="15">The sequence shown here is derived from an EMBL/GenBank/DDBJ whole genome shotgun (WGS) entry which is preliminary data.</text>
</comment>
<dbReference type="PRINTS" id="PR00344">
    <property type="entry name" value="BCTRLSENSOR"/>
</dbReference>
<dbReference type="InterPro" id="IPR003661">
    <property type="entry name" value="HisK_dim/P_dom"/>
</dbReference>
<dbReference type="Gene3D" id="3.30.565.10">
    <property type="entry name" value="Histidine kinase-like ATPase, C-terminal domain"/>
    <property type="match status" value="1"/>
</dbReference>
<keyword evidence="16" id="KW-1185">Reference proteome</keyword>
<keyword evidence="9" id="KW-0902">Two-component regulatory system</keyword>
<dbReference type="PANTHER" id="PTHR45436:SF8">
    <property type="entry name" value="HISTIDINE KINASE"/>
    <property type="match status" value="1"/>
</dbReference>
<feature type="region of interest" description="Disordered" evidence="11">
    <location>
        <begin position="1"/>
        <end position="24"/>
    </location>
</feature>
<feature type="domain" description="HAMP" evidence="14">
    <location>
        <begin position="216"/>
        <end position="257"/>
    </location>
</feature>
<dbReference type="InterPro" id="IPR036097">
    <property type="entry name" value="HisK_dim/P_sf"/>
</dbReference>
<dbReference type="SMART" id="SM00304">
    <property type="entry name" value="HAMP"/>
    <property type="match status" value="1"/>
</dbReference>
<evidence type="ECO:0000256" key="12">
    <source>
        <dbReference type="SAM" id="Phobius"/>
    </source>
</evidence>
<evidence type="ECO:0000256" key="4">
    <source>
        <dbReference type="ARBA" id="ARBA00022553"/>
    </source>
</evidence>
<dbReference type="SUPFAM" id="SSF55874">
    <property type="entry name" value="ATPase domain of HSP90 chaperone/DNA topoisomerase II/histidine kinase"/>
    <property type="match status" value="1"/>
</dbReference>
<accession>A0ABT1DAK4</accession>
<dbReference type="InterPro" id="IPR050428">
    <property type="entry name" value="TCS_sensor_his_kinase"/>
</dbReference>
<dbReference type="SMART" id="SM00387">
    <property type="entry name" value="HATPase_c"/>
    <property type="match status" value="1"/>
</dbReference>
<dbReference type="PANTHER" id="PTHR45436">
    <property type="entry name" value="SENSOR HISTIDINE KINASE YKOH"/>
    <property type="match status" value="1"/>
</dbReference>
<dbReference type="CDD" id="cd06225">
    <property type="entry name" value="HAMP"/>
    <property type="match status" value="1"/>
</dbReference>
<feature type="transmembrane region" description="Helical" evidence="12">
    <location>
        <begin position="183"/>
        <end position="202"/>
    </location>
</feature>
<sequence>MNALRPRSAMPRRTAEQAPLPGAPLGPPRLLKSAGFRFAVLFAAMFACAAVALVAVLWWATAGALDRQTDAAVRADAVALTERWREAGVTGLAEAIEERLAVDVENESIYLLMEAEGNRRLAGNLDRWPPNMAPEVAWFRTRVLHDGLAAEARLHRVDLPGLRLLVGRDESERSQLRRLLTEGVVWASSAVAIFALIGAWLIRAALQARMRPTFLTTAAIAGGDLSSRVALSGREDEFDRLAQTLNMMLDRIGTLMEGVRGVSDAIAHDLRTPIARARAKLEDALATAPDAEALRAAVEQGIADLDNISRIFQALLRIAEAEAGARRAAFGPFDLAAVLADAAEIYEAMAEARGQRLTAELPPSLDIIGDRDLLLQAVANLLDNAIKFTPADGVITLTARRLGLAIEVAVADNGPGIAPEDRRHAGERFFRADKARATPGSGLGLSLVQAVAHLHAGEVRLEDAMPGQVPPGLRVVMRLPAP</sequence>
<keyword evidence="4" id="KW-0597">Phosphoprotein</keyword>
<evidence type="ECO:0000256" key="3">
    <source>
        <dbReference type="ARBA" id="ARBA00012438"/>
    </source>
</evidence>
<evidence type="ECO:0000256" key="10">
    <source>
        <dbReference type="ARBA" id="ARBA00023136"/>
    </source>
</evidence>
<dbReference type="InterPro" id="IPR003594">
    <property type="entry name" value="HATPase_dom"/>
</dbReference>
<evidence type="ECO:0000256" key="5">
    <source>
        <dbReference type="ARBA" id="ARBA00022679"/>
    </source>
</evidence>
<evidence type="ECO:0000256" key="7">
    <source>
        <dbReference type="ARBA" id="ARBA00022777"/>
    </source>
</evidence>
<evidence type="ECO:0000259" key="13">
    <source>
        <dbReference type="PROSITE" id="PS50109"/>
    </source>
</evidence>
<keyword evidence="8 12" id="KW-1133">Transmembrane helix</keyword>
<dbReference type="Pfam" id="PF02518">
    <property type="entry name" value="HATPase_c"/>
    <property type="match status" value="1"/>
</dbReference>
<dbReference type="InterPro" id="IPR005467">
    <property type="entry name" value="His_kinase_dom"/>
</dbReference>
<dbReference type="Pfam" id="PF00672">
    <property type="entry name" value="HAMP"/>
    <property type="match status" value="1"/>
</dbReference>
<dbReference type="EC" id="2.7.13.3" evidence="3"/>
<dbReference type="PROSITE" id="PS50885">
    <property type="entry name" value="HAMP"/>
    <property type="match status" value="1"/>
</dbReference>
<reference evidence="15 16" key="1">
    <citation type="submission" date="2021-12" db="EMBL/GenBank/DDBJ databases">
        <title>Siccirubricoccus leaddurans sp. nov., a high concentration Zn2+ tolerance bacterium.</title>
        <authorList>
            <person name="Cao Y."/>
        </authorList>
    </citation>
    <scope>NUCLEOTIDE SEQUENCE [LARGE SCALE GENOMIC DNA]</scope>
    <source>
        <strain evidence="15 16">KC 17139</strain>
    </source>
</reference>
<comment type="catalytic activity">
    <reaction evidence="1">
        <text>ATP + protein L-histidine = ADP + protein N-phospho-L-histidine.</text>
        <dbReference type="EC" id="2.7.13.3"/>
    </reaction>
</comment>